<dbReference type="Gene3D" id="3.30.1360.40">
    <property type="match status" value="1"/>
</dbReference>
<dbReference type="NCBIfam" id="TIGR00496">
    <property type="entry name" value="frr"/>
    <property type="match status" value="1"/>
</dbReference>
<evidence type="ECO:0000256" key="1">
    <source>
        <dbReference type="ARBA" id="ARBA00005912"/>
    </source>
</evidence>
<dbReference type="Gene3D" id="1.10.132.20">
    <property type="entry name" value="Ribosome-recycling factor"/>
    <property type="match status" value="1"/>
</dbReference>
<evidence type="ECO:0000256" key="2">
    <source>
        <dbReference type="ARBA" id="ARBA00022917"/>
    </source>
</evidence>
<dbReference type="Pfam" id="PF01765">
    <property type="entry name" value="RRF"/>
    <property type="match status" value="1"/>
</dbReference>
<reference evidence="4 5" key="1">
    <citation type="journal article" date="2016" name="Nat. Commun.">
        <title>Thousands of microbial genomes shed light on interconnected biogeochemical processes in an aquifer system.</title>
        <authorList>
            <person name="Anantharaman K."/>
            <person name="Brown C.T."/>
            <person name="Hug L.A."/>
            <person name="Sharon I."/>
            <person name="Castelle C.J."/>
            <person name="Probst A.J."/>
            <person name="Thomas B.C."/>
            <person name="Singh A."/>
            <person name="Wilkins M.J."/>
            <person name="Karaoz U."/>
            <person name="Brodie E.L."/>
            <person name="Williams K.H."/>
            <person name="Hubbard S.S."/>
            <person name="Banfield J.F."/>
        </authorList>
    </citation>
    <scope>NUCLEOTIDE SEQUENCE [LARGE SCALE GENOMIC DNA]</scope>
</reference>
<sequence>MAYDFSKFKKELSEIESWLTKEYTTIRTGMASPALLDSVKVESYGSFMPINQLATVGTEDARTIRVSPWDKSQVRGIEKAINDANLGVSVASDSAGVRVIFPELTSERRVLLIKSAKEKLEKARVSLRGEREKVWEDIQKKEKNGEMGEDEKFSLKEEMQKYVDETNRKFEEIFSKKEKEISI</sequence>
<dbReference type="SUPFAM" id="SSF55194">
    <property type="entry name" value="Ribosome recycling factor, RRF"/>
    <property type="match status" value="1"/>
</dbReference>
<organism evidence="4 5">
    <name type="scientific">Candidatus Campbellbacteria bacterium RIFCSPHIGHO2_01_FULL_34_10</name>
    <dbReference type="NCBI Taxonomy" id="1797577"/>
    <lineage>
        <taxon>Bacteria</taxon>
        <taxon>Candidatus Campbelliibacteriota</taxon>
    </lineage>
</organism>
<feature type="domain" description="Ribosome recycling factor" evidence="3">
    <location>
        <begin position="19"/>
        <end position="181"/>
    </location>
</feature>
<dbReference type="EMBL" id="MEZZ01000042">
    <property type="protein sequence ID" value="OGD68027.1"/>
    <property type="molecule type" value="Genomic_DNA"/>
</dbReference>
<evidence type="ECO:0000313" key="4">
    <source>
        <dbReference type="EMBL" id="OGD68027.1"/>
    </source>
</evidence>
<dbReference type="InterPro" id="IPR036191">
    <property type="entry name" value="RRF_sf"/>
</dbReference>
<comment type="caution">
    <text evidence="4">The sequence shown here is derived from an EMBL/GenBank/DDBJ whole genome shotgun (WGS) entry which is preliminary data.</text>
</comment>
<accession>A0A1F5EKT8</accession>
<comment type="similarity">
    <text evidence="1">Belongs to the RRF family.</text>
</comment>
<gene>
    <name evidence="4" type="ORF">A2811_02990</name>
</gene>
<dbReference type="FunFam" id="3.30.1360.40:FF:000001">
    <property type="entry name" value="Ribosome-recycling factor"/>
    <property type="match status" value="1"/>
</dbReference>
<dbReference type="AlphaFoldDB" id="A0A1F5EKT8"/>
<dbReference type="GO" id="GO:0043023">
    <property type="term" value="F:ribosomal large subunit binding"/>
    <property type="evidence" value="ECO:0007669"/>
    <property type="project" value="TreeGrafter"/>
</dbReference>
<name>A0A1F5EKT8_9BACT</name>
<evidence type="ECO:0000313" key="5">
    <source>
        <dbReference type="Proteomes" id="UP000186670"/>
    </source>
</evidence>
<evidence type="ECO:0000259" key="3">
    <source>
        <dbReference type="Pfam" id="PF01765"/>
    </source>
</evidence>
<dbReference type="InterPro" id="IPR002661">
    <property type="entry name" value="Ribosome_recyc_fac"/>
</dbReference>
<proteinExistence type="inferred from homology"/>
<dbReference type="PANTHER" id="PTHR20982:SF3">
    <property type="entry name" value="MITOCHONDRIAL RIBOSOME RECYCLING FACTOR PSEUDO 1"/>
    <property type="match status" value="1"/>
</dbReference>
<dbReference type="CDD" id="cd00520">
    <property type="entry name" value="RRF"/>
    <property type="match status" value="1"/>
</dbReference>
<dbReference type="PANTHER" id="PTHR20982">
    <property type="entry name" value="RIBOSOME RECYCLING FACTOR"/>
    <property type="match status" value="1"/>
</dbReference>
<dbReference type="InterPro" id="IPR023584">
    <property type="entry name" value="Ribosome_recyc_fac_dom"/>
</dbReference>
<keyword evidence="2" id="KW-0648">Protein biosynthesis</keyword>
<dbReference type="GO" id="GO:0006412">
    <property type="term" value="P:translation"/>
    <property type="evidence" value="ECO:0007669"/>
    <property type="project" value="UniProtKB-KW"/>
</dbReference>
<dbReference type="Proteomes" id="UP000186670">
    <property type="component" value="Unassembled WGS sequence"/>
</dbReference>
<protein>
    <submittedName>
        <fullName evidence="4">Ribosome recycling factor</fullName>
    </submittedName>
</protein>